<evidence type="ECO:0000256" key="1">
    <source>
        <dbReference type="ARBA" id="ARBA00004127"/>
    </source>
</evidence>
<dbReference type="InterPro" id="IPR051788">
    <property type="entry name" value="MFS_Transporter"/>
</dbReference>
<dbReference type="SUPFAM" id="SSF103473">
    <property type="entry name" value="MFS general substrate transporter"/>
    <property type="match status" value="1"/>
</dbReference>
<feature type="transmembrane region" description="Helical" evidence="7">
    <location>
        <begin position="271"/>
        <end position="294"/>
    </location>
</feature>
<feature type="transmembrane region" description="Helical" evidence="7">
    <location>
        <begin position="89"/>
        <end position="116"/>
    </location>
</feature>
<evidence type="ECO:0000256" key="4">
    <source>
        <dbReference type="ARBA" id="ARBA00022692"/>
    </source>
</evidence>
<keyword evidence="4 7" id="KW-0812">Transmembrane</keyword>
<feature type="transmembrane region" description="Helical" evidence="7">
    <location>
        <begin position="389"/>
        <end position="411"/>
    </location>
</feature>
<feature type="transmembrane region" description="Helical" evidence="7">
    <location>
        <begin position="360"/>
        <end position="377"/>
    </location>
</feature>
<evidence type="ECO:0000313" key="10">
    <source>
        <dbReference type="Proteomes" id="UP000613580"/>
    </source>
</evidence>
<comment type="caution">
    <text evidence="9">The sequence shown here is derived from an EMBL/GenBank/DDBJ whole genome shotgun (WGS) entry which is preliminary data.</text>
</comment>
<evidence type="ECO:0000256" key="3">
    <source>
        <dbReference type="ARBA" id="ARBA00022448"/>
    </source>
</evidence>
<dbReference type="GO" id="GO:0016020">
    <property type="term" value="C:membrane"/>
    <property type="evidence" value="ECO:0007669"/>
    <property type="project" value="TreeGrafter"/>
</dbReference>
<gene>
    <name evidence="9" type="ORF">HMN09_00239500</name>
</gene>
<evidence type="ECO:0000259" key="8">
    <source>
        <dbReference type="PROSITE" id="PS50850"/>
    </source>
</evidence>
<evidence type="ECO:0000313" key="9">
    <source>
        <dbReference type="EMBL" id="KAF7319033.1"/>
    </source>
</evidence>
<feature type="transmembrane region" description="Helical" evidence="7">
    <location>
        <begin position="123"/>
        <end position="141"/>
    </location>
</feature>
<accession>A0A8H6THW7</accession>
<proteinExistence type="inferred from homology"/>
<dbReference type="EMBL" id="JACAZE010000003">
    <property type="protein sequence ID" value="KAF7319033.1"/>
    <property type="molecule type" value="Genomic_DNA"/>
</dbReference>
<dbReference type="Gene3D" id="1.20.1250.20">
    <property type="entry name" value="MFS general substrate transporter like domains"/>
    <property type="match status" value="2"/>
</dbReference>
<evidence type="ECO:0000256" key="7">
    <source>
        <dbReference type="SAM" id="Phobius"/>
    </source>
</evidence>
<dbReference type="AlphaFoldDB" id="A0A8H6THW7"/>
<keyword evidence="5 7" id="KW-1133">Transmembrane helix</keyword>
<sequence length="449" mass="48443">MSSALELHALPHGQQPSLKDDSGISTPLPELNGAPPSLHPIQSRRESVHRTKEHVFRERVQLFSLYWCMFMAGWNDGSAGPLIPRLQKVYHVGFTVVSLIFVFACIGFVSGAIINVPLTERLGFGKILFLGSLCQVVAYTLQAPAPPFPVFVLSYVINGVGMAIQDAQSNGYIASLKNNPEIKMGLLHGTYGAGALASPLVATQFSQMPHWSFHYLCSLGIAIINSTLIFCVFKFKTQDECLASVGEAAGETGESEHSTFRQIMALKTVHLLALFILVYVGVEVTIGGWVVTFIIDVRGGGPSSGYVSAGFFGGLMTGRIALLWLNQKVVGERRIIYIYSILAIGLELVVWLVPSLIGNAVAVSLVGVLLGPIYPLVMNHTGRILPRWLLTGSIGWIAGLGQAGSAVFPFITGAIASKTGIKSLQPLLVSMMATMVVLWWAVPSHRKVD</sequence>
<dbReference type="GO" id="GO:0012505">
    <property type="term" value="C:endomembrane system"/>
    <property type="evidence" value="ECO:0007669"/>
    <property type="project" value="UniProtKB-SubCell"/>
</dbReference>
<dbReference type="Pfam" id="PF07690">
    <property type="entry name" value="MFS_1"/>
    <property type="match status" value="1"/>
</dbReference>
<dbReference type="PANTHER" id="PTHR23514">
    <property type="entry name" value="BYPASS OF STOP CODON PROTEIN 6"/>
    <property type="match status" value="1"/>
</dbReference>
<protein>
    <submittedName>
        <fullName evidence="9">MFS domain-containing protein</fullName>
    </submittedName>
</protein>
<dbReference type="InterPro" id="IPR011701">
    <property type="entry name" value="MFS"/>
</dbReference>
<feature type="transmembrane region" description="Helical" evidence="7">
    <location>
        <begin position="336"/>
        <end position="354"/>
    </location>
</feature>
<comment type="similarity">
    <text evidence="2">Belongs to the major facilitator superfamily.</text>
</comment>
<feature type="transmembrane region" description="Helical" evidence="7">
    <location>
        <begin position="147"/>
        <end position="164"/>
    </location>
</feature>
<dbReference type="InterPro" id="IPR036259">
    <property type="entry name" value="MFS_trans_sf"/>
</dbReference>
<feature type="transmembrane region" description="Helical" evidence="7">
    <location>
        <begin position="423"/>
        <end position="442"/>
    </location>
</feature>
<keyword evidence="6 7" id="KW-0472">Membrane</keyword>
<reference evidence="9" key="1">
    <citation type="submission" date="2020-05" db="EMBL/GenBank/DDBJ databases">
        <title>Mycena genomes resolve the evolution of fungal bioluminescence.</title>
        <authorList>
            <person name="Tsai I.J."/>
        </authorList>
    </citation>
    <scope>NUCLEOTIDE SEQUENCE</scope>
    <source>
        <strain evidence="9">110903Hualien_Pintung</strain>
    </source>
</reference>
<evidence type="ECO:0000256" key="6">
    <source>
        <dbReference type="ARBA" id="ARBA00023136"/>
    </source>
</evidence>
<dbReference type="PROSITE" id="PS50850">
    <property type="entry name" value="MFS"/>
    <property type="match status" value="1"/>
</dbReference>
<evidence type="ECO:0000256" key="2">
    <source>
        <dbReference type="ARBA" id="ARBA00008335"/>
    </source>
</evidence>
<dbReference type="InterPro" id="IPR020846">
    <property type="entry name" value="MFS_dom"/>
</dbReference>
<keyword evidence="3" id="KW-0813">Transport</keyword>
<dbReference type="FunFam" id="1.20.1250.20:FF:000286">
    <property type="entry name" value="MFS efflux transporter"/>
    <property type="match status" value="1"/>
</dbReference>
<evidence type="ECO:0000256" key="5">
    <source>
        <dbReference type="ARBA" id="ARBA00022989"/>
    </source>
</evidence>
<dbReference type="PANTHER" id="PTHR23514:SF3">
    <property type="entry name" value="BYPASS OF STOP CODON PROTEIN 6"/>
    <property type="match status" value="1"/>
</dbReference>
<name>A0A8H6THW7_MYCCL</name>
<feature type="domain" description="Major facilitator superfamily (MFS) profile" evidence="8">
    <location>
        <begin position="61"/>
        <end position="446"/>
    </location>
</feature>
<feature type="transmembrane region" description="Helical" evidence="7">
    <location>
        <begin position="185"/>
        <end position="205"/>
    </location>
</feature>
<comment type="subcellular location">
    <subcellularLocation>
        <location evidence="1">Endomembrane system</location>
        <topology evidence="1">Multi-pass membrane protein</topology>
    </subcellularLocation>
</comment>
<feature type="transmembrane region" description="Helical" evidence="7">
    <location>
        <begin position="211"/>
        <end position="233"/>
    </location>
</feature>
<feature type="transmembrane region" description="Helical" evidence="7">
    <location>
        <begin position="306"/>
        <end position="324"/>
    </location>
</feature>
<organism evidence="9 10">
    <name type="scientific">Mycena chlorophos</name>
    <name type="common">Agaric fungus</name>
    <name type="synonym">Agaricus chlorophos</name>
    <dbReference type="NCBI Taxonomy" id="658473"/>
    <lineage>
        <taxon>Eukaryota</taxon>
        <taxon>Fungi</taxon>
        <taxon>Dikarya</taxon>
        <taxon>Basidiomycota</taxon>
        <taxon>Agaricomycotina</taxon>
        <taxon>Agaricomycetes</taxon>
        <taxon>Agaricomycetidae</taxon>
        <taxon>Agaricales</taxon>
        <taxon>Marasmiineae</taxon>
        <taxon>Mycenaceae</taxon>
        <taxon>Mycena</taxon>
    </lineage>
</organism>
<keyword evidence="10" id="KW-1185">Reference proteome</keyword>
<dbReference type="Proteomes" id="UP000613580">
    <property type="component" value="Unassembled WGS sequence"/>
</dbReference>
<dbReference type="OrthoDB" id="413079at2759"/>
<dbReference type="GO" id="GO:0022857">
    <property type="term" value="F:transmembrane transporter activity"/>
    <property type="evidence" value="ECO:0007669"/>
    <property type="project" value="InterPro"/>
</dbReference>